<gene>
    <name evidence="1" type="ORF">A2731_01610</name>
</gene>
<dbReference type="AlphaFoldDB" id="A0A1G1XTS5"/>
<sequence>MSQYIVESTHTKETCLEALDEMVEKDSNLLKNTWFGCTAGDHRGWTTIKAMSEKVAKEMLPNSFKNSARIVQVDMFTPAQIESFHK</sequence>
<dbReference type="STRING" id="1797533.A2731_01610"/>
<name>A0A1G1XTS5_9BACT</name>
<proteinExistence type="predicted"/>
<evidence type="ECO:0000313" key="1">
    <source>
        <dbReference type="EMBL" id="OGY43495.1"/>
    </source>
</evidence>
<protein>
    <submittedName>
        <fullName evidence="1">Uncharacterized protein</fullName>
    </submittedName>
</protein>
<dbReference type="EMBL" id="MHIC01000046">
    <property type="protein sequence ID" value="OGY43495.1"/>
    <property type="molecule type" value="Genomic_DNA"/>
</dbReference>
<reference evidence="1 2" key="1">
    <citation type="journal article" date="2016" name="Nat. Commun.">
        <title>Thousands of microbial genomes shed light on interconnected biogeochemical processes in an aquifer system.</title>
        <authorList>
            <person name="Anantharaman K."/>
            <person name="Brown C.T."/>
            <person name="Hug L.A."/>
            <person name="Sharon I."/>
            <person name="Castelle C.J."/>
            <person name="Probst A.J."/>
            <person name="Thomas B.C."/>
            <person name="Singh A."/>
            <person name="Wilkins M.J."/>
            <person name="Karaoz U."/>
            <person name="Brodie E.L."/>
            <person name="Williams K.H."/>
            <person name="Hubbard S.S."/>
            <person name="Banfield J.F."/>
        </authorList>
    </citation>
    <scope>NUCLEOTIDE SEQUENCE [LARGE SCALE GENOMIC DNA]</scope>
</reference>
<dbReference type="Proteomes" id="UP000176241">
    <property type="component" value="Unassembled WGS sequence"/>
</dbReference>
<accession>A0A1G1XTS5</accession>
<comment type="caution">
    <text evidence="1">The sequence shown here is derived from an EMBL/GenBank/DDBJ whole genome shotgun (WGS) entry which is preliminary data.</text>
</comment>
<evidence type="ECO:0000313" key="2">
    <source>
        <dbReference type="Proteomes" id="UP000176241"/>
    </source>
</evidence>
<organism evidence="1 2">
    <name type="scientific">Candidatus Buchananbacteria bacterium RIFCSPHIGHO2_01_FULL_39_8</name>
    <dbReference type="NCBI Taxonomy" id="1797533"/>
    <lineage>
        <taxon>Bacteria</taxon>
        <taxon>Candidatus Buchananiibacteriota</taxon>
    </lineage>
</organism>